<evidence type="ECO:0000313" key="3">
    <source>
        <dbReference type="Proteomes" id="UP000198704"/>
    </source>
</evidence>
<accession>A0A1G9W3J8</accession>
<dbReference type="OrthoDB" id="5608210at2"/>
<keyword evidence="1" id="KW-0812">Transmembrane</keyword>
<keyword evidence="1" id="KW-0472">Membrane</keyword>
<evidence type="ECO:0000313" key="2">
    <source>
        <dbReference type="EMBL" id="SDM79114.1"/>
    </source>
</evidence>
<sequence>MRILAILFLILPAGVATAQVRSVELRVPRSFGYFLGDLLHVRADIALEPGLTVQRASLPKPGPITYWLDLRDVAVEPVPSGLRLRLTYQSFYAALDPRRLEVPGFTIALADKSPGGTTTAQAEIPPWSFGVSPLREIQPEKRDDPADYLQPDGRIRRLDPAPAATTALTLAGFGLLAFGLLAYDRAWFGRRRGRPFATAAKRLRHLVGTEPDGYREALRLIHRSLDETDGRRLLADDLPAFLDRHPAFRRESEALSRFFEASRRTFFGREVQAAREFWPWPDVQAALRRLAAAERAA</sequence>
<dbReference type="RefSeq" id="WP_091714484.1">
    <property type="nucleotide sequence ID" value="NZ_FNHS01000003.1"/>
</dbReference>
<dbReference type="STRING" id="582672.SAMN05216360_103377"/>
<reference evidence="3" key="1">
    <citation type="submission" date="2016-10" db="EMBL/GenBank/DDBJ databases">
        <authorList>
            <person name="Varghese N."/>
            <person name="Submissions S."/>
        </authorList>
    </citation>
    <scope>NUCLEOTIDE SEQUENCE [LARGE SCALE GENOMIC DNA]</scope>
    <source>
        <strain evidence="3">BL47</strain>
    </source>
</reference>
<keyword evidence="1" id="KW-1133">Transmembrane helix</keyword>
<dbReference type="AlphaFoldDB" id="A0A1G9W3J8"/>
<keyword evidence="3" id="KW-1185">Reference proteome</keyword>
<gene>
    <name evidence="2" type="ORF">SAMN05216360_103377</name>
</gene>
<dbReference type="EMBL" id="FNHS01000003">
    <property type="protein sequence ID" value="SDM79114.1"/>
    <property type="molecule type" value="Genomic_DNA"/>
</dbReference>
<dbReference type="Proteomes" id="UP000198704">
    <property type="component" value="Unassembled WGS sequence"/>
</dbReference>
<evidence type="ECO:0000256" key="1">
    <source>
        <dbReference type="SAM" id="Phobius"/>
    </source>
</evidence>
<feature type="transmembrane region" description="Helical" evidence="1">
    <location>
        <begin position="163"/>
        <end position="183"/>
    </location>
</feature>
<proteinExistence type="predicted"/>
<name>A0A1G9W3J8_9HYPH</name>
<protein>
    <submittedName>
        <fullName evidence="2">MxaA protein</fullName>
    </submittedName>
</protein>
<organism evidence="2 3">
    <name type="scientific">Methylobacterium phyllostachyos</name>
    <dbReference type="NCBI Taxonomy" id="582672"/>
    <lineage>
        <taxon>Bacteria</taxon>
        <taxon>Pseudomonadati</taxon>
        <taxon>Pseudomonadota</taxon>
        <taxon>Alphaproteobacteria</taxon>
        <taxon>Hyphomicrobiales</taxon>
        <taxon>Methylobacteriaceae</taxon>
        <taxon>Methylobacterium</taxon>
    </lineage>
</organism>